<name>D3DIT9_HYDTT</name>
<dbReference type="PATRIC" id="fig|608538.5.peg.1306"/>
<dbReference type="KEGG" id="hth:HTH_1288"/>
<dbReference type="GO" id="GO:0001514">
    <property type="term" value="P:selenocysteine incorporation"/>
    <property type="evidence" value="ECO:0007669"/>
    <property type="project" value="UniProtKB-UniRule"/>
</dbReference>
<dbReference type="STRING" id="608538.HTH_1288"/>
<gene>
    <name evidence="8 10" type="primary">selA</name>
    <name evidence="10" type="ordered locus">HTH_1288</name>
</gene>
<dbReference type="GO" id="GO:0005737">
    <property type="term" value="C:cytoplasm"/>
    <property type="evidence" value="ECO:0007669"/>
    <property type="project" value="UniProtKB-SubCell"/>
</dbReference>
<dbReference type="Gene3D" id="3.90.1150.180">
    <property type="match status" value="1"/>
</dbReference>
<dbReference type="EMBL" id="AP011112">
    <property type="protein sequence ID" value="BAI69741.1"/>
    <property type="molecule type" value="Genomic_DNA"/>
</dbReference>
<dbReference type="Gene3D" id="3.40.640.10">
    <property type="entry name" value="Type I PLP-dependent aspartate aminotransferase-like (Major domain)"/>
    <property type="match status" value="1"/>
</dbReference>
<evidence type="ECO:0000256" key="3">
    <source>
        <dbReference type="ARBA" id="ARBA00022679"/>
    </source>
</evidence>
<dbReference type="AlphaFoldDB" id="D3DIT9"/>
<dbReference type="OrthoDB" id="9787096at2"/>
<dbReference type="InterPro" id="IPR004534">
    <property type="entry name" value="SelA_trans"/>
</dbReference>
<dbReference type="InterPro" id="IPR015424">
    <property type="entry name" value="PyrdxlP-dep_Trfase"/>
</dbReference>
<evidence type="ECO:0000256" key="6">
    <source>
        <dbReference type="ARBA" id="ARBA00023266"/>
    </source>
</evidence>
<keyword evidence="5 8" id="KW-0648">Protein biosynthesis</keyword>
<dbReference type="KEGG" id="hte:Hydth_1280"/>
<protein>
    <recommendedName>
        <fullName evidence="8">L-seryl-tRNA(Sec) selenium transferase</fullName>
        <ecNumber evidence="8">2.9.1.1</ecNumber>
    </recommendedName>
    <alternativeName>
        <fullName evidence="8">Selenocysteine synthase</fullName>
        <shortName evidence="8">Sec synthase</shortName>
    </alternativeName>
    <alternativeName>
        <fullName evidence="8">Selenocysteinyl-tRNA(Sec) synthase</fullName>
    </alternativeName>
</protein>
<dbReference type="SUPFAM" id="SSF53383">
    <property type="entry name" value="PLP-dependent transferases"/>
    <property type="match status" value="1"/>
</dbReference>
<evidence type="ECO:0000256" key="8">
    <source>
        <dbReference type="HAMAP-Rule" id="MF_00423"/>
    </source>
</evidence>
<dbReference type="eggNOG" id="COG1921">
    <property type="taxonomic scope" value="Bacteria"/>
</dbReference>
<keyword evidence="11" id="KW-1185">Reference proteome</keyword>
<evidence type="ECO:0000313" key="11">
    <source>
        <dbReference type="Proteomes" id="UP000002574"/>
    </source>
</evidence>
<evidence type="ECO:0000256" key="5">
    <source>
        <dbReference type="ARBA" id="ARBA00022917"/>
    </source>
</evidence>
<proteinExistence type="inferred from homology"/>
<feature type="modified residue" description="N6-(pyridoxal phosphate)lysine" evidence="8 9">
    <location>
        <position position="282"/>
    </location>
</feature>
<keyword evidence="4 8" id="KW-0663">Pyridoxal phosphate</keyword>
<evidence type="ECO:0000256" key="7">
    <source>
        <dbReference type="ARBA" id="ARBA00044507"/>
    </source>
</evidence>
<comment type="pathway">
    <text evidence="8">Aminoacyl-tRNA biosynthesis; selenocysteinyl-tRNA(Sec) biosynthesis; selenocysteinyl-tRNA(Sec) from L-seryl-tRNA(Sec) (bacterial route): step 1/1.</text>
</comment>
<dbReference type="GO" id="GO:0001717">
    <property type="term" value="P:conversion of seryl-tRNAsec to selenocys-tRNAsec"/>
    <property type="evidence" value="ECO:0007669"/>
    <property type="project" value="UniProtKB-UniRule"/>
</dbReference>
<comment type="catalytic activity">
    <reaction evidence="8">
        <text>L-seryl-tRNA(Sec) + selenophosphate + H(+) = L-selenocysteinyl-tRNA(Sec) + phosphate</text>
        <dbReference type="Rhea" id="RHEA:22728"/>
        <dbReference type="Rhea" id="RHEA-COMP:9742"/>
        <dbReference type="Rhea" id="RHEA-COMP:9743"/>
        <dbReference type="ChEBI" id="CHEBI:15378"/>
        <dbReference type="ChEBI" id="CHEBI:16144"/>
        <dbReference type="ChEBI" id="CHEBI:43474"/>
        <dbReference type="ChEBI" id="CHEBI:78533"/>
        <dbReference type="ChEBI" id="CHEBI:78573"/>
        <dbReference type="EC" id="2.9.1.1"/>
    </reaction>
</comment>
<evidence type="ECO:0000256" key="9">
    <source>
        <dbReference type="PIRSR" id="PIRSR618319-50"/>
    </source>
</evidence>
<keyword evidence="2 8" id="KW-0963">Cytoplasm</keyword>
<dbReference type="RefSeq" id="WP_012963921.1">
    <property type="nucleotide sequence ID" value="NC_013799.1"/>
</dbReference>
<dbReference type="InterPro" id="IPR018319">
    <property type="entry name" value="SelA-like"/>
</dbReference>
<dbReference type="EC" id="2.9.1.1" evidence="8"/>
<dbReference type="GO" id="GO:0004125">
    <property type="term" value="F:L-seryl-tRNA(Sec) selenium transferase activity"/>
    <property type="evidence" value="ECO:0007669"/>
    <property type="project" value="UniProtKB-UniRule"/>
</dbReference>
<comment type="cofactor">
    <cofactor evidence="1 8 9">
        <name>pyridoxal 5'-phosphate</name>
        <dbReference type="ChEBI" id="CHEBI:597326"/>
    </cofactor>
</comment>
<organism evidence="10 11">
    <name type="scientific">Hydrogenobacter thermophilus (strain DSM 6534 / IAM 12695 / TK-6)</name>
    <dbReference type="NCBI Taxonomy" id="608538"/>
    <lineage>
        <taxon>Bacteria</taxon>
        <taxon>Pseudomonadati</taxon>
        <taxon>Aquificota</taxon>
        <taxon>Aquificia</taxon>
        <taxon>Aquificales</taxon>
        <taxon>Aquificaceae</taxon>
        <taxon>Hydrogenobacter</taxon>
    </lineage>
</organism>
<reference evidence="10 11" key="1">
    <citation type="journal article" date="2010" name="J. Bacteriol.">
        <title>Complete genome sequence of the thermophilic, obligately chemolithoautotrophic hydrogen-oxidizing bacterium Hydrogenobacter thermophilus TK-6.</title>
        <authorList>
            <person name="Arai H."/>
            <person name="Kanbe H."/>
            <person name="Ishii M."/>
            <person name="Igarashi Y."/>
        </authorList>
    </citation>
    <scope>NUCLEOTIDE SEQUENCE [LARGE SCALE GENOMIC DNA]</scope>
    <source>
        <strain evidence="11">DSM 6534 / IAM 12695 / TK-6 [Tokyo]</strain>
    </source>
</reference>
<dbReference type="PANTHER" id="PTHR32328">
    <property type="entry name" value="L-SERYL-TRNA(SEC) SELENIUM TRANSFERASE"/>
    <property type="match status" value="1"/>
</dbReference>
<dbReference type="Proteomes" id="UP000002574">
    <property type="component" value="Chromosome"/>
</dbReference>
<evidence type="ECO:0000256" key="4">
    <source>
        <dbReference type="ARBA" id="ARBA00022898"/>
    </source>
</evidence>
<dbReference type="NCBIfam" id="TIGR00474">
    <property type="entry name" value="selA"/>
    <property type="match status" value="1"/>
</dbReference>
<comment type="similarity">
    <text evidence="7 8">Belongs to the SelA family.</text>
</comment>
<keyword evidence="6 8" id="KW-0711">Selenium</keyword>
<dbReference type="HAMAP" id="MF_00423">
    <property type="entry name" value="SelA"/>
    <property type="match status" value="1"/>
</dbReference>
<sequence length="448" mass="50484">MKEDLLRSLPQVSKLLELYKDKYPEVYAKRAIKEVLERVRQEIKEGKRNSLEDLHTLVEESIKRRVQTQLRRVINATGVVINTNLGRSPLAEEVGQFVKHIATGYSNLEYDLEEGKRGSRSKLVEDYLIHLTGCESAFVVNNNASAVFLVLNTLASGKEVVVSRGELVEIGGSFRIPDIMRASGAKLIEVGTTNKTKLKDYQIAINQNTALLMKVHRSNFYMEGFVEEVKPEELLTFGLPVYYDAGSGMLIDIKKLGINSQEPDFKSSIQKGIHIVSGSADKLLGGPQAGIIIGKKDLIEPIRKNPLSRIVRIDKMTLAALEMTLRLYLEERYWDIPIFKMLTYKASELKRRALRLLRAIKKALPEVEVYLVKDFSKCGGGSLPELSLETYCVAVIHKKLTAQELDRILRSLDPPIIGRIKEDQLLLDVRTILDEELKMIPSLLAKAL</sequence>
<evidence type="ECO:0000256" key="1">
    <source>
        <dbReference type="ARBA" id="ARBA00001933"/>
    </source>
</evidence>
<dbReference type="Pfam" id="PF03841">
    <property type="entry name" value="SelA"/>
    <property type="match status" value="1"/>
</dbReference>
<accession>D3DIT9</accession>
<keyword evidence="3 8" id="KW-0808">Transferase</keyword>
<dbReference type="UniPathway" id="UPA00906">
    <property type="reaction ID" value="UER00896"/>
</dbReference>
<dbReference type="PANTHER" id="PTHR32328:SF0">
    <property type="entry name" value="L-SERYL-TRNA(SEC) SELENIUM TRANSFERASE"/>
    <property type="match status" value="1"/>
</dbReference>
<comment type="subcellular location">
    <subcellularLocation>
        <location evidence="8">Cytoplasm</location>
    </subcellularLocation>
</comment>
<evidence type="ECO:0000256" key="2">
    <source>
        <dbReference type="ARBA" id="ARBA00022490"/>
    </source>
</evidence>
<comment type="function">
    <text evidence="8">Converts seryl-tRNA(Sec) to selenocysteinyl-tRNA(Sec) required for selenoprotein biosynthesis.</text>
</comment>
<dbReference type="InterPro" id="IPR015421">
    <property type="entry name" value="PyrdxlP-dep_Trfase_major"/>
</dbReference>
<evidence type="ECO:0000313" key="10">
    <source>
        <dbReference type="EMBL" id="BAI69741.1"/>
    </source>
</evidence>